<dbReference type="Proteomes" id="UP000031938">
    <property type="component" value="Unassembled WGS sequence"/>
</dbReference>
<dbReference type="SMART" id="SM00283">
    <property type="entry name" value="MA"/>
    <property type="match status" value="1"/>
</dbReference>
<comment type="similarity">
    <text evidence="2">Belongs to the methyl-accepting chemotaxis (MCP) protein family.</text>
</comment>
<dbReference type="GO" id="GO:0004888">
    <property type="term" value="F:transmembrane signaling receptor activity"/>
    <property type="evidence" value="ECO:0007669"/>
    <property type="project" value="InterPro"/>
</dbReference>
<dbReference type="RefSeq" id="WP_084219894.1">
    <property type="nucleotide sequence ID" value="NZ_JXRP01000014.1"/>
</dbReference>
<comment type="caution">
    <text evidence="5">The sequence shown here is derived from an EMBL/GenBank/DDBJ whole genome shotgun (WGS) entry which is preliminary data.</text>
</comment>
<organism evidence="5 6">
    <name type="scientific">Jeotgalibacillus soli</name>
    <dbReference type="NCBI Taxonomy" id="889306"/>
    <lineage>
        <taxon>Bacteria</taxon>
        <taxon>Bacillati</taxon>
        <taxon>Bacillota</taxon>
        <taxon>Bacilli</taxon>
        <taxon>Bacillales</taxon>
        <taxon>Caryophanaceae</taxon>
        <taxon>Jeotgalibacillus</taxon>
    </lineage>
</organism>
<evidence type="ECO:0000313" key="5">
    <source>
        <dbReference type="EMBL" id="KIL47238.1"/>
    </source>
</evidence>
<evidence type="ECO:0000256" key="3">
    <source>
        <dbReference type="PROSITE-ProRule" id="PRU00284"/>
    </source>
</evidence>
<dbReference type="STRING" id="889306.KP78_18110"/>
<proteinExistence type="inferred from homology"/>
<dbReference type="InterPro" id="IPR004089">
    <property type="entry name" value="MCPsignal_dom"/>
</dbReference>
<evidence type="ECO:0000259" key="4">
    <source>
        <dbReference type="PROSITE" id="PS50111"/>
    </source>
</evidence>
<accession>A0A0C2VTA6</accession>
<sequence>MTNLSINSLRSTDIISTKLDAFLQVIPTISAILPDLAIGLTNREEWLAYYPGRKIDIGAKPGLRINPKEPLADCIRFNKSLEEEIPAEFFGFSFTGLATPIMDGNKVVGALAIQIQRQNEKKLLNISDQIVSSITNANERITNIAKGSEGLAEISSTLLEQSTHASNEMKNTDEVITFIKKIANQTNLLGLNASIEAARAGEMGKGFDVVAKEIRKLSNETVSSTEKIQNTLLNMQQSINEITASIEKVVAVGRDQASSTDEISSFIDEIEKMSKELNKYATEL</sequence>
<evidence type="ECO:0000256" key="2">
    <source>
        <dbReference type="ARBA" id="ARBA00029447"/>
    </source>
</evidence>
<dbReference type="PATRIC" id="fig|889306.3.peg.1824"/>
<evidence type="ECO:0000313" key="6">
    <source>
        <dbReference type="Proteomes" id="UP000031938"/>
    </source>
</evidence>
<gene>
    <name evidence="5" type="ORF">KP78_18110</name>
</gene>
<dbReference type="PANTHER" id="PTHR32089">
    <property type="entry name" value="METHYL-ACCEPTING CHEMOTAXIS PROTEIN MCPB"/>
    <property type="match status" value="1"/>
</dbReference>
<dbReference type="GO" id="GO:0016020">
    <property type="term" value="C:membrane"/>
    <property type="evidence" value="ECO:0007669"/>
    <property type="project" value="InterPro"/>
</dbReference>
<keyword evidence="1 3" id="KW-0807">Transducer</keyword>
<dbReference type="Pfam" id="PF00015">
    <property type="entry name" value="MCPsignal"/>
    <property type="match status" value="1"/>
</dbReference>
<name>A0A0C2VTA6_9BACL</name>
<dbReference type="SUPFAM" id="SSF58104">
    <property type="entry name" value="Methyl-accepting chemotaxis protein (MCP) signaling domain"/>
    <property type="match status" value="1"/>
</dbReference>
<reference evidence="5 6" key="1">
    <citation type="submission" date="2015-01" db="EMBL/GenBank/DDBJ databases">
        <title>Genome sequencing of Jeotgalibacillus soli.</title>
        <authorList>
            <person name="Goh K.M."/>
            <person name="Chan K.-G."/>
            <person name="Yaakop A.S."/>
            <person name="Ee R."/>
            <person name="Gan H.M."/>
            <person name="Chan C.S."/>
        </authorList>
    </citation>
    <scope>NUCLEOTIDE SEQUENCE [LARGE SCALE GENOMIC DNA]</scope>
    <source>
        <strain evidence="5 6">P9</strain>
    </source>
</reference>
<feature type="domain" description="Methyl-accepting transducer" evidence="4">
    <location>
        <begin position="166"/>
        <end position="284"/>
    </location>
</feature>
<dbReference type="GO" id="GO:0007165">
    <property type="term" value="P:signal transduction"/>
    <property type="evidence" value="ECO:0007669"/>
    <property type="project" value="UniProtKB-KW"/>
</dbReference>
<dbReference type="OrthoDB" id="9807021at2"/>
<dbReference type="PANTHER" id="PTHR32089:SF112">
    <property type="entry name" value="LYSOZYME-LIKE PROTEIN-RELATED"/>
    <property type="match status" value="1"/>
</dbReference>
<dbReference type="AlphaFoldDB" id="A0A0C2VTA6"/>
<dbReference type="PROSITE" id="PS50111">
    <property type="entry name" value="CHEMOTAXIS_TRANSDUC_2"/>
    <property type="match status" value="1"/>
</dbReference>
<dbReference type="InterPro" id="IPR004090">
    <property type="entry name" value="Chemotax_Me-accpt_rcpt"/>
</dbReference>
<keyword evidence="6" id="KW-1185">Reference proteome</keyword>
<dbReference type="EMBL" id="JXRP01000014">
    <property type="protein sequence ID" value="KIL47238.1"/>
    <property type="molecule type" value="Genomic_DNA"/>
</dbReference>
<dbReference type="GO" id="GO:0006935">
    <property type="term" value="P:chemotaxis"/>
    <property type="evidence" value="ECO:0007669"/>
    <property type="project" value="InterPro"/>
</dbReference>
<dbReference type="Gene3D" id="1.10.287.950">
    <property type="entry name" value="Methyl-accepting chemotaxis protein"/>
    <property type="match status" value="1"/>
</dbReference>
<evidence type="ECO:0000256" key="1">
    <source>
        <dbReference type="ARBA" id="ARBA00023224"/>
    </source>
</evidence>
<dbReference type="PRINTS" id="PR00260">
    <property type="entry name" value="CHEMTRNSDUCR"/>
</dbReference>
<protein>
    <submittedName>
        <fullName evidence="5">Methyl-accepting chemotaxis protein</fullName>
    </submittedName>
</protein>